<evidence type="ECO:0000256" key="1">
    <source>
        <dbReference type="ARBA" id="ARBA00005125"/>
    </source>
</evidence>
<proteinExistence type="inferred from homology"/>
<dbReference type="PANTHER" id="PTHR43000">
    <property type="entry name" value="DTDP-D-GLUCOSE 4,6-DEHYDRATASE-RELATED"/>
    <property type="match status" value="1"/>
</dbReference>
<dbReference type="RefSeq" id="WP_169036368.1">
    <property type="nucleotide sequence ID" value="NZ_LANA01000002.1"/>
</dbReference>
<dbReference type="SUPFAM" id="SSF51735">
    <property type="entry name" value="NAD(P)-binding Rossmann-fold domains"/>
    <property type="match status" value="1"/>
</dbReference>
<evidence type="ECO:0000256" key="2">
    <source>
        <dbReference type="ARBA" id="ARBA00007637"/>
    </source>
</evidence>
<evidence type="ECO:0000259" key="3">
    <source>
        <dbReference type="Pfam" id="PF01370"/>
    </source>
</evidence>
<sequence>MNCLITGGSGYLGSSLIKYILPRVSSVTNFDIIKSNETYDNVKFINGDITNFEDIKNATKNIDIIYHNVAKVPITKNKKSFKKVNEVGTQNLLEAANLNNVKKIVYISSSAVFGIPTKVPVIETDLRHPIEAYGFSKKKAEDLCFSYIKKGLDISIIRPRTILGENRLGIFSILFEWINKGQNIPILNNGKNFYQFIHIEDLNDAIYKSSLIQGSNVFNIGAEKFSTMYETIKSVIDHAKSKSKVKNLDNNIFLKVAYFLSKINLIPLQEYHFKVYGKSVFFDISKAKKILNWQPKFSNEESIIASYENYLLIKKDSKKNNYSPHNSILKKGLLKYAHYFF</sequence>
<gene>
    <name evidence="4" type="ORF">VP91_00010160</name>
</gene>
<protein>
    <submittedName>
        <fullName evidence="4">Nucleoside-diphosphate-sugar epimerase</fullName>
    </submittedName>
</protein>
<evidence type="ECO:0000313" key="5">
    <source>
        <dbReference type="Proteomes" id="UP001166004"/>
    </source>
</evidence>
<comment type="pathway">
    <text evidence="1">Bacterial outer membrane biogenesis; LPS O-antigen biosynthesis.</text>
</comment>
<evidence type="ECO:0000313" key="4">
    <source>
        <dbReference type="EMBL" id="NMN67867.1"/>
    </source>
</evidence>
<name>A0ABX1T1A2_PELUQ</name>
<dbReference type="Pfam" id="PF01370">
    <property type="entry name" value="Epimerase"/>
    <property type="match status" value="1"/>
</dbReference>
<dbReference type="Gene3D" id="3.40.50.720">
    <property type="entry name" value="NAD(P)-binding Rossmann-like Domain"/>
    <property type="match status" value="1"/>
</dbReference>
<dbReference type="EMBL" id="LANA01000002">
    <property type="protein sequence ID" value="NMN67867.1"/>
    <property type="molecule type" value="Genomic_DNA"/>
</dbReference>
<accession>A0ABX1T1A2</accession>
<dbReference type="InterPro" id="IPR036291">
    <property type="entry name" value="NAD(P)-bd_dom_sf"/>
</dbReference>
<keyword evidence="5" id="KW-1185">Reference proteome</keyword>
<comment type="similarity">
    <text evidence="2">Belongs to the NAD(P)-dependent epimerase/dehydratase family.</text>
</comment>
<organism evidence="4 5">
    <name type="scientific">Pelagibacter ubique</name>
    <dbReference type="NCBI Taxonomy" id="198252"/>
    <lineage>
        <taxon>Bacteria</taxon>
        <taxon>Pseudomonadati</taxon>
        <taxon>Pseudomonadota</taxon>
        <taxon>Alphaproteobacteria</taxon>
        <taxon>Candidatus Pelagibacterales</taxon>
        <taxon>Candidatus Pelagibacteraceae</taxon>
        <taxon>Candidatus Pelagibacter</taxon>
    </lineage>
</organism>
<dbReference type="InterPro" id="IPR001509">
    <property type="entry name" value="Epimerase_deHydtase"/>
</dbReference>
<comment type="caution">
    <text evidence="4">The sequence shown here is derived from an EMBL/GenBank/DDBJ whole genome shotgun (WGS) entry which is preliminary data.</text>
</comment>
<reference evidence="4 5" key="1">
    <citation type="submission" date="2019-07" db="EMBL/GenBank/DDBJ databases">
        <title>SAR11 Genome Evolution.</title>
        <authorList>
            <person name="Giovannoni S."/>
        </authorList>
    </citation>
    <scope>NUCLEOTIDE SEQUENCE [LARGE SCALE GENOMIC DNA]</scope>
    <source>
        <strain evidence="4 5">HTCC9565</strain>
    </source>
</reference>
<dbReference type="Proteomes" id="UP001166004">
    <property type="component" value="Unassembled WGS sequence"/>
</dbReference>
<feature type="domain" description="NAD-dependent epimerase/dehydratase" evidence="3">
    <location>
        <begin position="4"/>
        <end position="221"/>
    </location>
</feature>